<reference evidence="3 4" key="1">
    <citation type="submission" date="2015-11" db="EMBL/GenBank/DDBJ databases">
        <title>Expanding the genomic diversity of Burkholderia species for the development of highly accurate diagnostics.</title>
        <authorList>
            <person name="Sahl J."/>
            <person name="Keim P."/>
            <person name="Wagner D."/>
        </authorList>
    </citation>
    <scope>NUCLEOTIDE SEQUENCE [LARGE SCALE GENOMIC DNA]</scope>
    <source>
        <strain evidence="3 4">TSV85</strain>
    </source>
</reference>
<accession>A0A118DNK8</accession>
<organism evidence="3 4">
    <name type="scientific">Burkholderia singularis</name>
    <dbReference type="NCBI Taxonomy" id="1503053"/>
    <lineage>
        <taxon>Bacteria</taxon>
        <taxon>Pseudomonadati</taxon>
        <taxon>Pseudomonadota</taxon>
        <taxon>Betaproteobacteria</taxon>
        <taxon>Burkholderiales</taxon>
        <taxon>Burkholderiaceae</taxon>
        <taxon>Burkholderia</taxon>
        <taxon>pseudomallei group</taxon>
    </lineage>
</organism>
<keyword evidence="1" id="KW-0472">Membrane</keyword>
<dbReference type="InterPro" id="IPR005804">
    <property type="entry name" value="FA_desaturase_dom"/>
</dbReference>
<dbReference type="PANTHER" id="PTHR12879:SF8">
    <property type="entry name" value="SPHINGOLIPID DELTA(4)-DESATURASE DES1"/>
    <property type="match status" value="1"/>
</dbReference>
<feature type="transmembrane region" description="Helical" evidence="1">
    <location>
        <begin position="196"/>
        <end position="217"/>
    </location>
</feature>
<dbReference type="CDD" id="cd03510">
    <property type="entry name" value="Rhizobitoxine-FADS-like"/>
    <property type="match status" value="1"/>
</dbReference>
<dbReference type="GO" id="GO:0042284">
    <property type="term" value="F:sphingolipid delta-4 desaturase activity"/>
    <property type="evidence" value="ECO:0007669"/>
    <property type="project" value="TreeGrafter"/>
</dbReference>
<evidence type="ECO:0000256" key="1">
    <source>
        <dbReference type="SAM" id="Phobius"/>
    </source>
</evidence>
<comment type="caution">
    <text evidence="3">The sequence shown here is derived from an EMBL/GenBank/DDBJ whole genome shotgun (WGS) entry which is preliminary data.</text>
</comment>
<protein>
    <submittedName>
        <fullName evidence="3">Fatty acid desaturase</fullName>
    </submittedName>
</protein>
<name>A0A118DNK8_9BURK</name>
<feature type="transmembrane region" description="Helical" evidence="1">
    <location>
        <begin position="52"/>
        <end position="70"/>
    </location>
</feature>
<evidence type="ECO:0000313" key="4">
    <source>
        <dbReference type="Proteomes" id="UP000062788"/>
    </source>
</evidence>
<evidence type="ECO:0000313" key="3">
    <source>
        <dbReference type="EMBL" id="KVE26646.1"/>
    </source>
</evidence>
<dbReference type="Pfam" id="PF00487">
    <property type="entry name" value="FA_desaturase"/>
    <property type="match status" value="1"/>
</dbReference>
<evidence type="ECO:0000259" key="2">
    <source>
        <dbReference type="Pfam" id="PF00487"/>
    </source>
</evidence>
<keyword evidence="4" id="KW-1185">Reference proteome</keyword>
<feature type="transmembrane region" description="Helical" evidence="1">
    <location>
        <begin position="223"/>
        <end position="240"/>
    </location>
</feature>
<dbReference type="OrthoDB" id="9800167at2"/>
<dbReference type="GO" id="GO:0016020">
    <property type="term" value="C:membrane"/>
    <property type="evidence" value="ECO:0007669"/>
    <property type="project" value="GOC"/>
</dbReference>
<sequence>MTDKTRAREVFSHEEIRSLTARSDWRGAWAVGSTWGVIALAFAGLAYARAHFAPWGFALALAAGMTVIAGRQLCLGILQHDAAHGTLFGTRWANDVLADWLCARPVWNELRKYRPYHLMHHAATSSRADPDLSLIAGLPTTRASLARKFLRDISGVSGVKFVAGRVLMDAGVLKWSLTNDIERLPQAGRRARDYPLAFITNAAGMLATNGILFGVLWACAHPWLYGVWALSYLTPFPLFIRIRSMAEHACVETCDDPLRNTRTTRAGWLARLTVAPLHVNYHAEHHLMASVPYFRLARMHRLLRERGRAAAPPSYWQVLKTVSTKTAPV</sequence>
<keyword evidence="1" id="KW-0812">Transmembrane</keyword>
<dbReference type="Proteomes" id="UP000062788">
    <property type="component" value="Unassembled WGS sequence"/>
</dbReference>
<dbReference type="GO" id="GO:0046513">
    <property type="term" value="P:ceramide biosynthetic process"/>
    <property type="evidence" value="ECO:0007669"/>
    <property type="project" value="TreeGrafter"/>
</dbReference>
<dbReference type="AlphaFoldDB" id="A0A118DNK8"/>
<proteinExistence type="predicted"/>
<feature type="transmembrane region" description="Helical" evidence="1">
    <location>
        <begin position="27"/>
        <end position="46"/>
    </location>
</feature>
<dbReference type="PANTHER" id="PTHR12879">
    <property type="entry name" value="SPHINGOLIPID DELTA 4 DESATURASE/C-4 HYDROXYLASE PROTEIN DES2"/>
    <property type="match status" value="1"/>
</dbReference>
<feature type="domain" description="Fatty acid desaturase" evidence="2">
    <location>
        <begin position="57"/>
        <end position="309"/>
    </location>
</feature>
<dbReference type="RefSeq" id="WP_059517129.1">
    <property type="nucleotide sequence ID" value="NZ_LOWA01000032.1"/>
</dbReference>
<keyword evidence="1" id="KW-1133">Transmembrane helix</keyword>
<dbReference type="EMBL" id="LOWA01000032">
    <property type="protein sequence ID" value="KVE26646.1"/>
    <property type="molecule type" value="Genomic_DNA"/>
</dbReference>
<gene>
    <name evidence="3" type="ORF">WS67_13615</name>
</gene>